<dbReference type="InterPro" id="IPR050327">
    <property type="entry name" value="Proton-linked_MCT"/>
</dbReference>
<comment type="caution">
    <text evidence="6">The sequence shown here is derived from an EMBL/GenBank/DDBJ whole genome shotgun (WGS) entry which is preliminary data.</text>
</comment>
<sequence length="399" mass="41821">MTRPLWILVFCAGAIMALSLGFRQSLGLFLTPISLDLGLGRGSFALGMGLMNLVWGALSPFAGAIADRYGAGRVAALGGLCYAGGLAALTLSGQGGQLLMGGLLIGAGLSGVGFSVILGTVGRAAPPERRSRALGLAAMGGSIGQFAALPYSHLILDLVGWQTGLMVIAATCLLMLPLSMGIAGSPQAMSEEGPRQSLRGALAEACGDRSFWLLNTGFFVCGFHLAFVAIHLPAYLADFGFAPWLAVTGLTIVGIFNMIGSYGCGHLGERYSKKNLLSLLYLARALIFMAFLVVPLSETTVILFSAAMGLLWLGTVPLTSGLVAQIYGTSYLSMLFGLVFLGHQFGGFLGAWLAGYIYDLLGSYDLIWWASAALGLISALLHWPISERPIVRREELAAA</sequence>
<dbReference type="Gene3D" id="1.20.1250.20">
    <property type="entry name" value="MFS general substrate transporter like domains"/>
    <property type="match status" value="1"/>
</dbReference>
<dbReference type="PANTHER" id="PTHR11360">
    <property type="entry name" value="MONOCARBOXYLATE TRANSPORTER"/>
    <property type="match status" value="1"/>
</dbReference>
<dbReference type="CDD" id="cd17355">
    <property type="entry name" value="MFS_YcxA_like"/>
    <property type="match status" value="1"/>
</dbReference>
<feature type="transmembrane region" description="Helical" evidence="4">
    <location>
        <begin position="366"/>
        <end position="385"/>
    </location>
</feature>
<organism evidence="6 7">
    <name type="scientific">Denitrobaculum tricleocarpae</name>
    <dbReference type="NCBI Taxonomy" id="2591009"/>
    <lineage>
        <taxon>Bacteria</taxon>
        <taxon>Pseudomonadati</taxon>
        <taxon>Pseudomonadota</taxon>
        <taxon>Alphaproteobacteria</taxon>
        <taxon>Rhodospirillales</taxon>
        <taxon>Rhodospirillaceae</taxon>
        <taxon>Denitrobaculum</taxon>
    </lineage>
</organism>
<dbReference type="OrthoDB" id="146345at2"/>
<feature type="transmembrane region" description="Helical" evidence="4">
    <location>
        <begin position="331"/>
        <end position="354"/>
    </location>
</feature>
<feature type="transmembrane region" description="Helical" evidence="4">
    <location>
        <begin position="45"/>
        <end position="62"/>
    </location>
</feature>
<proteinExistence type="predicted"/>
<gene>
    <name evidence="6" type="ORF">FKG95_22345</name>
</gene>
<evidence type="ECO:0000313" key="7">
    <source>
        <dbReference type="Proteomes" id="UP000315252"/>
    </source>
</evidence>
<protein>
    <submittedName>
        <fullName evidence="6">MFS transporter</fullName>
    </submittedName>
</protein>
<dbReference type="InterPro" id="IPR011701">
    <property type="entry name" value="MFS"/>
</dbReference>
<evidence type="ECO:0000256" key="3">
    <source>
        <dbReference type="ARBA" id="ARBA00023136"/>
    </source>
</evidence>
<reference evidence="6 7" key="1">
    <citation type="submission" date="2019-06" db="EMBL/GenBank/DDBJ databases">
        <title>Whole genome sequence for Rhodospirillaceae sp. R148.</title>
        <authorList>
            <person name="Wang G."/>
        </authorList>
    </citation>
    <scope>NUCLEOTIDE SEQUENCE [LARGE SCALE GENOMIC DNA]</scope>
    <source>
        <strain evidence="6 7">R148</strain>
    </source>
</reference>
<dbReference type="Proteomes" id="UP000315252">
    <property type="component" value="Unassembled WGS sequence"/>
</dbReference>
<dbReference type="AlphaFoldDB" id="A0A545TEL7"/>
<evidence type="ECO:0000256" key="4">
    <source>
        <dbReference type="SAM" id="Phobius"/>
    </source>
</evidence>
<evidence type="ECO:0000256" key="2">
    <source>
        <dbReference type="ARBA" id="ARBA00022989"/>
    </source>
</evidence>
<feature type="transmembrane region" description="Helical" evidence="4">
    <location>
        <begin position="302"/>
        <end position="324"/>
    </location>
</feature>
<dbReference type="Pfam" id="PF07690">
    <property type="entry name" value="MFS_1"/>
    <property type="match status" value="1"/>
</dbReference>
<name>A0A545TEL7_9PROT</name>
<dbReference type="PROSITE" id="PS50850">
    <property type="entry name" value="MFS"/>
    <property type="match status" value="1"/>
</dbReference>
<dbReference type="GO" id="GO:0022857">
    <property type="term" value="F:transmembrane transporter activity"/>
    <property type="evidence" value="ECO:0007669"/>
    <property type="project" value="InterPro"/>
</dbReference>
<feature type="domain" description="Major facilitator superfamily (MFS) profile" evidence="5">
    <location>
        <begin position="5"/>
        <end position="390"/>
    </location>
</feature>
<dbReference type="InterPro" id="IPR036259">
    <property type="entry name" value="MFS_trans_sf"/>
</dbReference>
<keyword evidence="3 4" id="KW-0472">Membrane</keyword>
<dbReference type="PANTHER" id="PTHR11360:SF284">
    <property type="entry name" value="EG:103B4.3 PROTEIN-RELATED"/>
    <property type="match status" value="1"/>
</dbReference>
<evidence type="ECO:0000256" key="1">
    <source>
        <dbReference type="ARBA" id="ARBA00022692"/>
    </source>
</evidence>
<dbReference type="EMBL" id="VHSH01000009">
    <property type="protein sequence ID" value="TQV75668.1"/>
    <property type="molecule type" value="Genomic_DNA"/>
</dbReference>
<feature type="transmembrane region" description="Helical" evidence="4">
    <location>
        <begin position="276"/>
        <end position="296"/>
    </location>
</feature>
<keyword evidence="7" id="KW-1185">Reference proteome</keyword>
<dbReference type="InterPro" id="IPR020846">
    <property type="entry name" value="MFS_dom"/>
</dbReference>
<feature type="transmembrane region" description="Helical" evidence="4">
    <location>
        <begin position="98"/>
        <end position="121"/>
    </location>
</feature>
<evidence type="ECO:0000259" key="5">
    <source>
        <dbReference type="PROSITE" id="PS50850"/>
    </source>
</evidence>
<feature type="transmembrane region" description="Helical" evidence="4">
    <location>
        <begin position="74"/>
        <end position="92"/>
    </location>
</feature>
<evidence type="ECO:0000313" key="6">
    <source>
        <dbReference type="EMBL" id="TQV75668.1"/>
    </source>
</evidence>
<keyword evidence="1 4" id="KW-0812">Transmembrane</keyword>
<feature type="transmembrane region" description="Helical" evidence="4">
    <location>
        <begin position="210"/>
        <end position="232"/>
    </location>
</feature>
<dbReference type="SUPFAM" id="SSF103473">
    <property type="entry name" value="MFS general substrate transporter"/>
    <property type="match status" value="1"/>
</dbReference>
<keyword evidence="2 4" id="KW-1133">Transmembrane helix</keyword>
<feature type="transmembrane region" description="Helical" evidence="4">
    <location>
        <begin position="133"/>
        <end position="152"/>
    </location>
</feature>
<accession>A0A545TEL7</accession>
<dbReference type="RefSeq" id="WP_142898657.1">
    <property type="nucleotide sequence ID" value="NZ_ML660060.1"/>
</dbReference>
<feature type="transmembrane region" description="Helical" evidence="4">
    <location>
        <begin position="164"/>
        <end position="189"/>
    </location>
</feature>
<feature type="transmembrane region" description="Helical" evidence="4">
    <location>
        <begin position="244"/>
        <end position="264"/>
    </location>
</feature>